<evidence type="ECO:0000259" key="3">
    <source>
        <dbReference type="Pfam" id="PF25534"/>
    </source>
</evidence>
<dbReference type="STRING" id="1328759.A0A5C2SC90"/>
<feature type="compositionally biased region" description="Basic and acidic residues" evidence="1">
    <location>
        <begin position="560"/>
        <end position="574"/>
    </location>
</feature>
<dbReference type="PANTHER" id="PTHR34826:SF2">
    <property type="entry name" value="UPF0590 PROTEIN C409.17C"/>
    <property type="match status" value="1"/>
</dbReference>
<feature type="compositionally biased region" description="Basic and acidic residues" evidence="1">
    <location>
        <begin position="602"/>
        <end position="612"/>
    </location>
</feature>
<gene>
    <name evidence="4" type="ORF">L227DRAFT_546381</name>
</gene>
<name>A0A5C2SC90_9APHY</name>
<feature type="domain" description="Domain of unknown function at the cortex 1" evidence="2">
    <location>
        <begin position="3"/>
        <end position="249"/>
    </location>
</feature>
<feature type="compositionally biased region" description="Acidic residues" evidence="1">
    <location>
        <begin position="613"/>
        <end position="623"/>
    </location>
</feature>
<evidence type="ECO:0008006" key="6">
    <source>
        <dbReference type="Google" id="ProtNLM"/>
    </source>
</evidence>
<evidence type="ECO:0000259" key="2">
    <source>
        <dbReference type="Pfam" id="PF08588"/>
    </source>
</evidence>
<feature type="compositionally biased region" description="Low complexity" evidence="1">
    <location>
        <begin position="542"/>
        <end position="556"/>
    </location>
</feature>
<dbReference type="EMBL" id="ML122262">
    <property type="protein sequence ID" value="RPD61422.1"/>
    <property type="molecule type" value="Genomic_DNA"/>
</dbReference>
<evidence type="ECO:0000313" key="5">
    <source>
        <dbReference type="Proteomes" id="UP000313359"/>
    </source>
</evidence>
<protein>
    <recommendedName>
        <fullName evidence="6">DUF1769-domain-containing protein</fullName>
    </recommendedName>
</protein>
<dbReference type="Proteomes" id="UP000313359">
    <property type="component" value="Unassembled WGS sequence"/>
</dbReference>
<organism evidence="4 5">
    <name type="scientific">Lentinus tigrinus ALCF2SS1-6</name>
    <dbReference type="NCBI Taxonomy" id="1328759"/>
    <lineage>
        <taxon>Eukaryota</taxon>
        <taxon>Fungi</taxon>
        <taxon>Dikarya</taxon>
        <taxon>Basidiomycota</taxon>
        <taxon>Agaricomycotina</taxon>
        <taxon>Agaricomycetes</taxon>
        <taxon>Polyporales</taxon>
        <taxon>Polyporaceae</taxon>
        <taxon>Lentinus</taxon>
    </lineage>
</organism>
<keyword evidence="5" id="KW-1185">Reference proteome</keyword>
<dbReference type="PANTHER" id="PTHR34826">
    <property type="entry name" value="UPF0590 PROTEIN C409.17C"/>
    <property type="match status" value="1"/>
</dbReference>
<dbReference type="Pfam" id="PF08588">
    <property type="entry name" value="Duc1"/>
    <property type="match status" value="1"/>
</dbReference>
<feature type="domain" description="DUF7918" evidence="3">
    <location>
        <begin position="321"/>
        <end position="519"/>
    </location>
</feature>
<accession>A0A5C2SC90</accession>
<reference evidence="4" key="1">
    <citation type="journal article" date="2018" name="Genome Biol. Evol.">
        <title>Genomics and development of Lentinus tigrinus, a white-rot wood-decaying mushroom with dimorphic fruiting bodies.</title>
        <authorList>
            <person name="Wu B."/>
            <person name="Xu Z."/>
            <person name="Knudson A."/>
            <person name="Carlson A."/>
            <person name="Chen N."/>
            <person name="Kovaka S."/>
            <person name="LaButti K."/>
            <person name="Lipzen A."/>
            <person name="Pennachio C."/>
            <person name="Riley R."/>
            <person name="Schakwitz W."/>
            <person name="Umezawa K."/>
            <person name="Ohm R.A."/>
            <person name="Grigoriev I.V."/>
            <person name="Nagy L.G."/>
            <person name="Gibbons J."/>
            <person name="Hibbett D."/>
        </authorList>
    </citation>
    <scope>NUCLEOTIDE SEQUENCE [LARGE SCALE GENOMIC DNA]</scope>
    <source>
        <strain evidence="4">ALCF2SS1-6</strain>
    </source>
</reference>
<dbReference type="InterPro" id="IPR057678">
    <property type="entry name" value="DUF7918"/>
</dbReference>
<proteinExistence type="predicted"/>
<feature type="region of interest" description="Disordered" evidence="1">
    <location>
        <begin position="146"/>
        <end position="181"/>
    </location>
</feature>
<dbReference type="Pfam" id="PF25534">
    <property type="entry name" value="DUF7918"/>
    <property type="match status" value="1"/>
</dbReference>
<evidence type="ECO:0000313" key="4">
    <source>
        <dbReference type="EMBL" id="RPD61422.1"/>
    </source>
</evidence>
<sequence>MPRLRILAGSSMSDLVPIRADSGVPVKVSSDAFEGQLAVFIKGFVDEDGTVRDSDYFRKRSGVTWSIQMQGRFLKEYTADDLLFGNIFDRPLKLPWVFSVAVKFMNFIDPTLEHDLASSSKPWALSPLIATMPYFEHKRIESRVPVPPFPPQEPIEDDTTQLRAKSTSGKGVKQKDSPSKRRGYFTNALRRQEVVFGPDDLITTDFCYDFLTFTQDGIFLKLPGGLSVEMTKYWDGQPVRFVCCERLKKGERTAEQAWGRVLWCVVIEPAGDDDVDSVREKGSTKSGSSDTICHGLELDLDLDHDTDFVMLHRGYEVWIVDSHKRRLPEYKVKVGEDDSILTCYIPSESSKQFSIRWKDHNGPAAHHTSMRALVDGVPAGSSHSRPGASGKRAGISTDSASVYHPFQFAALQTTDDDNALWAGGASDQLGVIELRVTHVLPDVRADTFRASTFDGVSRVHERSKKAGAHCVALGRAKPYGKQHLRVKTTLLDKHAPPFATFRFTYRPAALLQAQGIVPTPVRASTEDPVQGANTQRSKGKARGSAAPSASQASSRGTSVLDKKPTVKSELRDTSIRVPGGGGDVIELSDDDDDDMPQRRPTVKRDPERRATYDPDDVIDLTLD</sequence>
<dbReference type="InterPro" id="IPR013897">
    <property type="entry name" value="Duc1"/>
</dbReference>
<dbReference type="AlphaFoldDB" id="A0A5C2SC90"/>
<feature type="region of interest" description="Disordered" evidence="1">
    <location>
        <begin position="521"/>
        <end position="623"/>
    </location>
</feature>
<evidence type="ECO:0000256" key="1">
    <source>
        <dbReference type="SAM" id="MobiDB-lite"/>
    </source>
</evidence>
<dbReference type="OrthoDB" id="2119945at2759"/>